<evidence type="ECO:0000256" key="1">
    <source>
        <dbReference type="SAM" id="Phobius"/>
    </source>
</evidence>
<keyword evidence="1" id="KW-0472">Membrane</keyword>
<name>I4Y697_WALMC</name>
<keyword evidence="2" id="KW-0732">Signal</keyword>
<accession>I4Y697</accession>
<reference evidence="3 4" key="1">
    <citation type="journal article" date="2012" name="Fungal Genet. Biol.">
        <title>The genome of the xerotolerant mold Wallemia sebi reveals adaptations to osmotic stress and suggests cryptic sexual reproduction.</title>
        <authorList>
            <person name="Padamsee M."/>
            <person name="Kumar T.K.A."/>
            <person name="Riley R."/>
            <person name="Binder M."/>
            <person name="Boyd A."/>
            <person name="Calvo A.M."/>
            <person name="Furukawa K."/>
            <person name="Hesse C."/>
            <person name="Hohmann S."/>
            <person name="James T.Y."/>
            <person name="LaButti K."/>
            <person name="Lapidus A."/>
            <person name="Lindquist E."/>
            <person name="Lucas S."/>
            <person name="Miller K."/>
            <person name="Shantappa S."/>
            <person name="Grigoriev I.V."/>
            <person name="Hibbett D.S."/>
            <person name="McLaughlin D.J."/>
            <person name="Spatafora J.W."/>
            <person name="Aime M.C."/>
        </authorList>
    </citation>
    <scope>NUCLEOTIDE SEQUENCE [LARGE SCALE GENOMIC DNA]</scope>
    <source>
        <strain evidence="4">ATCC MYA-4683 / CBS 633.66</strain>
    </source>
</reference>
<keyword evidence="4" id="KW-1185">Reference proteome</keyword>
<dbReference type="EMBL" id="JH668249">
    <property type="protein sequence ID" value="EIM19489.1"/>
    <property type="molecule type" value="Genomic_DNA"/>
</dbReference>
<sequence length="212" mass="23650">MDIMPLLLALFQLASILIASGVSLSVQRKPTNEWGVRTVRLLLFVIHFQILYQSYLYDLAKKYVGSKTTAPRTNDIGDCTVESFLKGKLSNFLATLGLSSICDNTIFYDVTKNSGVKIHILNEGTCSNEATNETIFDGVQDTLSWLIDAKCQRCCATLAHDGGWKATIKMSGDDSRMNPSIINCNKSAKYKCKWNENSPRVSCVAWNEYNKL</sequence>
<dbReference type="Proteomes" id="UP000005242">
    <property type="component" value="Unassembled WGS sequence"/>
</dbReference>
<dbReference type="RefSeq" id="XP_006960414.1">
    <property type="nucleotide sequence ID" value="XM_006960352.1"/>
</dbReference>
<organism evidence="3 4">
    <name type="scientific">Wallemia mellicola (strain ATCC MYA-4683 / CBS 633.66)</name>
    <name type="common">Wallemia sebi (CBS 633.66)</name>
    <dbReference type="NCBI Taxonomy" id="671144"/>
    <lineage>
        <taxon>Eukaryota</taxon>
        <taxon>Fungi</taxon>
        <taxon>Dikarya</taxon>
        <taxon>Basidiomycota</taxon>
        <taxon>Wallemiomycotina</taxon>
        <taxon>Wallemiomycetes</taxon>
        <taxon>Wallemiales</taxon>
        <taxon>Wallemiaceae</taxon>
        <taxon>Wallemia</taxon>
    </lineage>
</organism>
<evidence type="ECO:0000256" key="2">
    <source>
        <dbReference type="SAM" id="SignalP"/>
    </source>
</evidence>
<dbReference type="HOGENOM" id="CLU_1300544_0_0_1"/>
<evidence type="ECO:0000313" key="4">
    <source>
        <dbReference type="Proteomes" id="UP000005242"/>
    </source>
</evidence>
<gene>
    <name evidence="3" type="ORF">WALSEDRAFT_61412</name>
</gene>
<keyword evidence="1" id="KW-0812">Transmembrane</keyword>
<dbReference type="InParanoid" id="I4Y697"/>
<dbReference type="KEGG" id="wse:WALSEDRAFT_61412"/>
<evidence type="ECO:0000313" key="3">
    <source>
        <dbReference type="EMBL" id="EIM19489.1"/>
    </source>
</evidence>
<feature type="signal peptide" evidence="2">
    <location>
        <begin position="1"/>
        <end position="21"/>
    </location>
</feature>
<proteinExistence type="predicted"/>
<keyword evidence="1" id="KW-1133">Transmembrane helix</keyword>
<feature type="chain" id="PRO_5003697431" evidence="2">
    <location>
        <begin position="22"/>
        <end position="212"/>
    </location>
</feature>
<protein>
    <submittedName>
        <fullName evidence="3">Uncharacterized protein</fullName>
    </submittedName>
</protein>
<feature type="transmembrane region" description="Helical" evidence="1">
    <location>
        <begin position="41"/>
        <end position="57"/>
    </location>
</feature>
<dbReference type="AlphaFoldDB" id="I4Y697"/>
<dbReference type="GeneID" id="18474519"/>